<dbReference type="SUPFAM" id="SSF49452">
    <property type="entry name" value="Starch-binding domain-like"/>
    <property type="match status" value="1"/>
</dbReference>
<dbReference type="Pfam" id="PF13620">
    <property type="entry name" value="CarboxypepD_reg"/>
    <property type="match status" value="1"/>
</dbReference>
<feature type="signal peptide" evidence="1">
    <location>
        <begin position="1"/>
        <end position="23"/>
    </location>
</feature>
<accession>A0AA86TDZ9</accession>
<sequence length="305" mass="33741">MVRSIAVTVVAMWVLWSAPRAGAYEEMAVVNGGTIAGTVTITGGKPIPKGFNLITFPDPVYCGRISTGTGWRILEEFTVSKDGGLKDVVVMLADVKRGKPFAFTPPTIEARDCRFLPFVTVVRDDHDVKVVNMDPVMHDIQAYETSHLGPRVLFNVPLPMNPHHPKSGVGAEYHKHIPGEPMIQKVRMTRDRRIFVMQCGFHAYMESWGLAIEHPYYAITGPDGSFSLAEVPPGDYVLTAWHPQTGPMLQQNITVKAGETATASFEFKAPMGRRSAHEIVENPHFGLEALGRSIEIRPTLELQRP</sequence>
<proteinExistence type="predicted"/>
<evidence type="ECO:0000313" key="3">
    <source>
        <dbReference type="Proteomes" id="UP001179121"/>
    </source>
</evidence>
<reference evidence="2" key="1">
    <citation type="submission" date="2022-10" db="EMBL/GenBank/DDBJ databases">
        <authorList>
            <person name="Koch H."/>
        </authorList>
    </citation>
    <scope>NUCLEOTIDE SEQUENCE</scope>
    <source>
        <strain evidence="2">DNF</strain>
    </source>
</reference>
<feature type="chain" id="PRO_5041647433" evidence="1">
    <location>
        <begin position="24"/>
        <end position="305"/>
    </location>
</feature>
<dbReference type="AlphaFoldDB" id="A0AA86TDZ9"/>
<evidence type="ECO:0000256" key="1">
    <source>
        <dbReference type="SAM" id="SignalP"/>
    </source>
</evidence>
<organism evidence="2 3">
    <name type="scientific">Nitrospira tepida</name>
    <dbReference type="NCBI Taxonomy" id="2973512"/>
    <lineage>
        <taxon>Bacteria</taxon>
        <taxon>Pseudomonadati</taxon>
        <taxon>Nitrospirota</taxon>
        <taxon>Nitrospiria</taxon>
        <taxon>Nitrospirales</taxon>
        <taxon>Nitrospiraceae</taxon>
        <taxon>Nitrospira</taxon>
    </lineage>
</organism>
<dbReference type="RefSeq" id="WP_289269703.1">
    <property type="nucleotide sequence ID" value="NZ_OX365700.1"/>
</dbReference>
<dbReference type="InterPro" id="IPR013784">
    <property type="entry name" value="Carb-bd-like_fold"/>
</dbReference>
<keyword evidence="3" id="KW-1185">Reference proteome</keyword>
<dbReference type="GO" id="GO:0030246">
    <property type="term" value="F:carbohydrate binding"/>
    <property type="evidence" value="ECO:0007669"/>
    <property type="project" value="InterPro"/>
</dbReference>
<dbReference type="EMBL" id="OX365700">
    <property type="protein sequence ID" value="CAI4032929.1"/>
    <property type="molecule type" value="Genomic_DNA"/>
</dbReference>
<name>A0AA86TDZ9_9BACT</name>
<dbReference type="KEGG" id="nti:DNFV4_03359"/>
<protein>
    <submittedName>
        <fullName evidence="2">Fn3_3 domain-containing protein</fullName>
    </submittedName>
</protein>
<evidence type="ECO:0000313" key="2">
    <source>
        <dbReference type="EMBL" id="CAI4032929.1"/>
    </source>
</evidence>
<gene>
    <name evidence="2" type="ORF">DNFV4_03359</name>
</gene>
<dbReference type="Proteomes" id="UP001179121">
    <property type="component" value="Chromosome"/>
</dbReference>
<dbReference type="Gene3D" id="2.60.40.1120">
    <property type="entry name" value="Carboxypeptidase-like, regulatory domain"/>
    <property type="match status" value="1"/>
</dbReference>
<keyword evidence="1" id="KW-0732">Signal</keyword>